<evidence type="ECO:0000313" key="2">
    <source>
        <dbReference type="EMBL" id="CEM48369.1"/>
    </source>
</evidence>
<feature type="region of interest" description="Disordered" evidence="1">
    <location>
        <begin position="236"/>
        <end position="363"/>
    </location>
</feature>
<proteinExistence type="predicted"/>
<reference evidence="2" key="1">
    <citation type="submission" date="2014-11" db="EMBL/GenBank/DDBJ databases">
        <authorList>
            <person name="Otto D Thomas"/>
            <person name="Naeem Raeece"/>
        </authorList>
    </citation>
    <scope>NUCLEOTIDE SEQUENCE</scope>
</reference>
<dbReference type="VEuPathDB" id="CryptoDB:Cvel_8798"/>
<protein>
    <submittedName>
        <fullName evidence="2">Uncharacterized protein</fullName>
    </submittedName>
</protein>
<name>A0A0G4HV69_9ALVE</name>
<gene>
    <name evidence="2" type="ORF">Cvel_8798</name>
</gene>
<dbReference type="AlphaFoldDB" id="A0A0G4HV69"/>
<feature type="compositionally biased region" description="Acidic residues" evidence="1">
    <location>
        <begin position="301"/>
        <end position="313"/>
    </location>
</feature>
<feature type="compositionally biased region" description="Acidic residues" evidence="1">
    <location>
        <begin position="330"/>
        <end position="342"/>
    </location>
</feature>
<dbReference type="EMBL" id="CDMZ01004013">
    <property type="protein sequence ID" value="CEM48369.1"/>
    <property type="molecule type" value="Genomic_DNA"/>
</dbReference>
<organism evidence="2">
    <name type="scientific">Chromera velia CCMP2878</name>
    <dbReference type="NCBI Taxonomy" id="1169474"/>
    <lineage>
        <taxon>Eukaryota</taxon>
        <taxon>Sar</taxon>
        <taxon>Alveolata</taxon>
        <taxon>Colpodellida</taxon>
        <taxon>Chromeraceae</taxon>
        <taxon>Chromera</taxon>
    </lineage>
</organism>
<feature type="compositionally biased region" description="Low complexity" evidence="1">
    <location>
        <begin position="238"/>
        <end position="265"/>
    </location>
</feature>
<feature type="compositionally biased region" description="Acidic residues" evidence="1">
    <location>
        <begin position="266"/>
        <end position="282"/>
    </location>
</feature>
<evidence type="ECO:0000256" key="1">
    <source>
        <dbReference type="SAM" id="MobiDB-lite"/>
    </source>
</evidence>
<accession>A0A0G4HV69</accession>
<sequence>MLSDSAPFISRFRSGSEQLLAPVERWAAAMVSGQSKTDTSEIETSPLVIFVSFKQPKPTSGLIDLEWEEGRLFLSGFVAVEGLNVLSGPRGFEGTVQTHCSRELGYEHFFFAHSSDPGFLNFLEHALFLQGTRQTEETGASGMPSMAPSALADDFSITIGGETLGGVVRRDLSALSGFADDHQVEIPVWDTLLLFWRMFGRDMDSVMARFHGGRPPEVLVIMQVHEFEPPGDDSVVWSSSSLLSSSSSSSSSDPSSQSSDPSSSEESVEQAWEEEANAEEDKENEHGHSNQEGDGGQQPEDREEQDSVLDDDTLFYSVWTFSDTPSSADPLDEEGGDDEENVSPETILKNVQESVGGAEDMQC</sequence>